<evidence type="ECO:0000313" key="14">
    <source>
        <dbReference type="EMBL" id="CAA9470902.1"/>
    </source>
</evidence>
<dbReference type="GO" id="GO:0006310">
    <property type="term" value="P:DNA recombination"/>
    <property type="evidence" value="ECO:0007669"/>
    <property type="project" value="InterPro"/>
</dbReference>
<evidence type="ECO:0000256" key="1">
    <source>
        <dbReference type="ARBA" id="ARBA00022515"/>
    </source>
</evidence>
<dbReference type="GO" id="GO:1990077">
    <property type="term" value="C:primosome complex"/>
    <property type="evidence" value="ECO:0007669"/>
    <property type="project" value="UniProtKB-KW"/>
</dbReference>
<evidence type="ECO:0000256" key="4">
    <source>
        <dbReference type="ARBA" id="ARBA00022741"/>
    </source>
</evidence>
<name>A0A6J4RLL5_9ACTN</name>
<keyword evidence="6 14" id="KW-0347">Helicase</keyword>
<evidence type="ECO:0000256" key="6">
    <source>
        <dbReference type="ARBA" id="ARBA00022806"/>
    </source>
</evidence>
<evidence type="ECO:0000256" key="12">
    <source>
        <dbReference type="ARBA" id="ARBA00048988"/>
    </source>
</evidence>
<dbReference type="InterPro" id="IPR014001">
    <property type="entry name" value="Helicase_ATP-bd"/>
</dbReference>
<dbReference type="InterPro" id="IPR040498">
    <property type="entry name" value="PriA_CRR"/>
</dbReference>
<dbReference type="GO" id="GO:0006270">
    <property type="term" value="P:DNA replication initiation"/>
    <property type="evidence" value="ECO:0007669"/>
    <property type="project" value="TreeGrafter"/>
</dbReference>
<dbReference type="GO" id="GO:0006302">
    <property type="term" value="P:double-strand break repair"/>
    <property type="evidence" value="ECO:0007669"/>
    <property type="project" value="InterPro"/>
</dbReference>
<reference evidence="14" key="1">
    <citation type="submission" date="2020-02" db="EMBL/GenBank/DDBJ databases">
        <authorList>
            <person name="Meier V. D."/>
        </authorList>
    </citation>
    <scope>NUCLEOTIDE SEQUENCE</scope>
    <source>
        <strain evidence="14">AVDCRST_MAG30</strain>
    </source>
</reference>
<dbReference type="GO" id="GO:0043138">
    <property type="term" value="F:3'-5' DNA helicase activity"/>
    <property type="evidence" value="ECO:0007669"/>
    <property type="project" value="UniProtKB-EC"/>
</dbReference>
<organism evidence="14">
    <name type="scientific">uncultured Solirubrobacteraceae bacterium</name>
    <dbReference type="NCBI Taxonomy" id="1162706"/>
    <lineage>
        <taxon>Bacteria</taxon>
        <taxon>Bacillati</taxon>
        <taxon>Actinomycetota</taxon>
        <taxon>Thermoleophilia</taxon>
        <taxon>Solirubrobacterales</taxon>
        <taxon>Solirubrobacteraceae</taxon>
        <taxon>environmental samples</taxon>
    </lineage>
</organism>
<dbReference type="InterPro" id="IPR011545">
    <property type="entry name" value="DEAD/DEAH_box_helicase_dom"/>
</dbReference>
<keyword evidence="1" id="KW-0639">Primosome</keyword>
<dbReference type="SMART" id="SM00490">
    <property type="entry name" value="HELICc"/>
    <property type="match status" value="1"/>
</dbReference>
<proteinExistence type="inferred from homology"/>
<keyword evidence="7" id="KW-0862">Zinc</keyword>
<keyword evidence="8" id="KW-0067">ATP-binding</keyword>
<evidence type="ECO:0000256" key="7">
    <source>
        <dbReference type="ARBA" id="ARBA00022833"/>
    </source>
</evidence>
<feature type="non-terminal residue" evidence="14">
    <location>
        <position position="1"/>
    </location>
</feature>
<dbReference type="InterPro" id="IPR001650">
    <property type="entry name" value="Helicase_C-like"/>
</dbReference>
<comment type="catalytic activity">
    <reaction evidence="12">
        <text>ATP + H2O = ADP + phosphate + H(+)</text>
        <dbReference type="Rhea" id="RHEA:13065"/>
        <dbReference type="ChEBI" id="CHEBI:15377"/>
        <dbReference type="ChEBI" id="CHEBI:15378"/>
        <dbReference type="ChEBI" id="CHEBI:30616"/>
        <dbReference type="ChEBI" id="CHEBI:43474"/>
        <dbReference type="ChEBI" id="CHEBI:456216"/>
        <dbReference type="EC" id="5.6.2.4"/>
    </reaction>
</comment>
<evidence type="ECO:0000256" key="9">
    <source>
        <dbReference type="ARBA" id="ARBA00023125"/>
    </source>
</evidence>
<evidence type="ECO:0000256" key="8">
    <source>
        <dbReference type="ARBA" id="ARBA00022840"/>
    </source>
</evidence>
<dbReference type="PANTHER" id="PTHR30580">
    <property type="entry name" value="PRIMOSOMAL PROTEIN N"/>
    <property type="match status" value="1"/>
</dbReference>
<evidence type="ECO:0000256" key="2">
    <source>
        <dbReference type="ARBA" id="ARBA00022705"/>
    </source>
</evidence>
<dbReference type="Pfam" id="PF18319">
    <property type="entry name" value="Zn_ribbon_PriA"/>
    <property type="match status" value="1"/>
</dbReference>
<dbReference type="GO" id="GO:0016787">
    <property type="term" value="F:hydrolase activity"/>
    <property type="evidence" value="ECO:0007669"/>
    <property type="project" value="UniProtKB-KW"/>
</dbReference>
<keyword evidence="4" id="KW-0547">Nucleotide-binding</keyword>
<protein>
    <recommendedName>
        <fullName evidence="11">DNA 3'-5' helicase</fullName>
        <ecNumber evidence="11">5.6.2.4</ecNumber>
    </recommendedName>
</protein>
<keyword evidence="9" id="KW-0238">DNA-binding</keyword>
<keyword evidence="3" id="KW-0479">Metal-binding</keyword>
<dbReference type="PROSITE" id="PS51192">
    <property type="entry name" value="HELICASE_ATP_BIND_1"/>
    <property type="match status" value="1"/>
</dbReference>
<keyword evidence="5" id="KW-0378">Hydrolase</keyword>
<dbReference type="Pfam" id="PF00271">
    <property type="entry name" value="Helicase_C"/>
    <property type="match status" value="1"/>
</dbReference>
<evidence type="ECO:0000256" key="10">
    <source>
        <dbReference type="ARBA" id="ARBA00023235"/>
    </source>
</evidence>
<dbReference type="GO" id="GO:0006269">
    <property type="term" value="P:DNA replication, synthesis of primer"/>
    <property type="evidence" value="ECO:0007669"/>
    <property type="project" value="UniProtKB-KW"/>
</dbReference>
<dbReference type="NCBIfam" id="TIGR00595">
    <property type="entry name" value="priA"/>
    <property type="match status" value="1"/>
</dbReference>
<dbReference type="InterPro" id="IPR027417">
    <property type="entry name" value="P-loop_NTPase"/>
</dbReference>
<dbReference type="SMART" id="SM00487">
    <property type="entry name" value="DEXDc"/>
    <property type="match status" value="1"/>
</dbReference>
<dbReference type="GO" id="GO:0005524">
    <property type="term" value="F:ATP binding"/>
    <property type="evidence" value="ECO:0007669"/>
    <property type="project" value="UniProtKB-KW"/>
</dbReference>
<dbReference type="Pfam" id="PF00270">
    <property type="entry name" value="DEAD"/>
    <property type="match status" value="1"/>
</dbReference>
<dbReference type="GO" id="GO:0046872">
    <property type="term" value="F:metal ion binding"/>
    <property type="evidence" value="ECO:0007669"/>
    <property type="project" value="UniProtKB-KW"/>
</dbReference>
<keyword evidence="2" id="KW-0235">DNA replication</keyword>
<dbReference type="Gene3D" id="3.40.50.300">
    <property type="entry name" value="P-loop containing nucleotide triphosphate hydrolases"/>
    <property type="match status" value="2"/>
</dbReference>
<dbReference type="GO" id="GO:0003677">
    <property type="term" value="F:DNA binding"/>
    <property type="evidence" value="ECO:0007669"/>
    <property type="project" value="UniProtKB-KW"/>
</dbReference>
<dbReference type="EMBL" id="CADCVS010000018">
    <property type="protein sequence ID" value="CAA9470902.1"/>
    <property type="molecule type" value="Genomic_DNA"/>
</dbReference>
<dbReference type="AlphaFoldDB" id="A0A6J4RLL5"/>
<feature type="domain" description="Helicase ATP-binding" evidence="13">
    <location>
        <begin position="59"/>
        <end position="225"/>
    </location>
</feature>
<dbReference type="PANTHER" id="PTHR30580:SF0">
    <property type="entry name" value="PRIMOSOMAL PROTEIN N"/>
    <property type="match status" value="1"/>
</dbReference>
<dbReference type="FunFam" id="3.40.50.300:FF:000489">
    <property type="entry name" value="Primosome assembly protein PriA"/>
    <property type="match status" value="1"/>
</dbReference>
<dbReference type="InterPro" id="IPR005259">
    <property type="entry name" value="PriA"/>
</dbReference>
<gene>
    <name evidence="14" type="ORF">AVDCRST_MAG30-98</name>
</gene>
<dbReference type="Pfam" id="PF18074">
    <property type="entry name" value="PriA_C"/>
    <property type="match status" value="1"/>
</dbReference>
<sequence>AVLARLPAPAGSDLPILRRLEGRGLVALAPRIQRRAPHTATHADRPVELNAEQAAALEDLEARPGEAVLLHGVTGSGKTEVYLRAAAAALARGRGVIVLVPEIALTPQTVGRFAARFGDTVALLHSALSEGERHDEWRRLRSGEARIAVGPRSAVFAPVADLGLIVVDEEHDASYKHEGDPRYDARRVAAWRARYFEATLLAGTATPRPESWRALPRITLPHRVDGARLPAVDVLDMREARHPLHPETHRALHASQKSIVLLNRRGWSNFLTCRTCGKVWECPNCDVALVLHRAKGEVACHHCGHHERVPDRCDHCGSLAVARYGAGTERIEHELTEQLDVPVFRLDADTTGTKDSLGGLLEAFRAAPAGLLLGTQMVAKGHDFPDVTLGVVLDADSTLRFPDFRAEERTFALIAQLAGRAGRGAAGGRVLVQTLDPEAPAIVAAARHDAPAFLAGELERRESLGYPPFSTLVRITTTAERDAEAAAAASDVADAVSLAPASVLGPAPLFRLRGRERRQIVVKTQERRATIAAIRAAVDAAANDRAHRAVAFSVDVDPQ</sequence>
<evidence type="ECO:0000256" key="5">
    <source>
        <dbReference type="ARBA" id="ARBA00022801"/>
    </source>
</evidence>
<evidence type="ECO:0000256" key="3">
    <source>
        <dbReference type="ARBA" id="ARBA00022723"/>
    </source>
</evidence>
<accession>A0A6J4RLL5</accession>
<dbReference type="SUPFAM" id="SSF52540">
    <property type="entry name" value="P-loop containing nucleoside triphosphate hydrolases"/>
    <property type="match status" value="2"/>
</dbReference>
<dbReference type="HAMAP" id="MF_00983">
    <property type="entry name" value="PriA"/>
    <property type="match status" value="1"/>
</dbReference>
<dbReference type="EC" id="5.6.2.4" evidence="11"/>
<dbReference type="InterPro" id="IPR041236">
    <property type="entry name" value="PriA_C"/>
</dbReference>
<keyword evidence="10" id="KW-0413">Isomerase</keyword>
<evidence type="ECO:0000259" key="13">
    <source>
        <dbReference type="PROSITE" id="PS51192"/>
    </source>
</evidence>
<evidence type="ECO:0000256" key="11">
    <source>
        <dbReference type="ARBA" id="ARBA00034808"/>
    </source>
</evidence>